<evidence type="ECO:0000256" key="1">
    <source>
        <dbReference type="ARBA" id="ARBA00004651"/>
    </source>
</evidence>
<dbReference type="Pfam" id="PF00893">
    <property type="entry name" value="Multi_Drug_Res"/>
    <property type="match status" value="1"/>
</dbReference>
<dbReference type="InterPro" id="IPR000390">
    <property type="entry name" value="Small_drug/metabolite_transptr"/>
</dbReference>
<feature type="transmembrane region" description="Helical" evidence="8">
    <location>
        <begin position="84"/>
        <end position="102"/>
    </location>
</feature>
<comment type="caution">
    <text evidence="9">The sequence shown here is derived from an EMBL/GenBank/DDBJ whole genome shotgun (WGS) entry which is preliminary data.</text>
</comment>
<organism evidence="9 10">
    <name type="scientific">Georgenia ruanii</name>
    <dbReference type="NCBI Taxonomy" id="348442"/>
    <lineage>
        <taxon>Bacteria</taxon>
        <taxon>Bacillati</taxon>
        <taxon>Actinomycetota</taxon>
        <taxon>Actinomycetes</taxon>
        <taxon>Micrococcales</taxon>
        <taxon>Bogoriellaceae</taxon>
        <taxon>Georgenia</taxon>
    </lineage>
</organism>
<keyword evidence="4 7" id="KW-0812">Transmembrane</keyword>
<evidence type="ECO:0000256" key="3">
    <source>
        <dbReference type="ARBA" id="ARBA00022475"/>
    </source>
</evidence>
<keyword evidence="10" id="KW-1185">Reference proteome</keyword>
<dbReference type="PANTHER" id="PTHR30561:SF1">
    <property type="entry name" value="MULTIDRUG TRANSPORTER EMRE"/>
    <property type="match status" value="1"/>
</dbReference>
<dbReference type="PANTHER" id="PTHR30561">
    <property type="entry name" value="SMR FAMILY PROTON-DEPENDENT DRUG EFFLUX TRANSPORTER SUGE"/>
    <property type="match status" value="1"/>
</dbReference>
<protein>
    <submittedName>
        <fullName evidence="9">QacE family quaternary ammonium compound efflux SMR transporter</fullName>
    </submittedName>
</protein>
<dbReference type="InterPro" id="IPR045324">
    <property type="entry name" value="Small_multidrug_res"/>
</dbReference>
<keyword evidence="6 8" id="KW-0472">Membrane</keyword>
<name>A0A7J9UWN4_9MICO</name>
<evidence type="ECO:0000313" key="9">
    <source>
        <dbReference type="EMBL" id="MPV88892.1"/>
    </source>
</evidence>
<evidence type="ECO:0000256" key="7">
    <source>
        <dbReference type="RuleBase" id="RU003942"/>
    </source>
</evidence>
<comment type="subcellular location">
    <subcellularLocation>
        <location evidence="1 7">Cell membrane</location>
        <topology evidence="1 7">Multi-pass membrane protein</topology>
    </subcellularLocation>
</comment>
<comment type="similarity">
    <text evidence="7">Belongs to the drug/metabolite transporter (DMT) superfamily. Small multidrug resistance (SMR) (TC 2.A.7.1) family.</text>
</comment>
<keyword evidence="5 8" id="KW-1133">Transmembrane helix</keyword>
<dbReference type="AlphaFoldDB" id="A0A7J9UWN4"/>
<dbReference type="OrthoDB" id="3175079at2"/>
<keyword evidence="2" id="KW-0813">Transport</keyword>
<dbReference type="GO" id="GO:0022857">
    <property type="term" value="F:transmembrane transporter activity"/>
    <property type="evidence" value="ECO:0007669"/>
    <property type="project" value="InterPro"/>
</dbReference>
<accession>A0A7J9UWN4</accession>
<gene>
    <name evidence="9" type="ORF">GB882_09445</name>
</gene>
<evidence type="ECO:0000256" key="2">
    <source>
        <dbReference type="ARBA" id="ARBA00022448"/>
    </source>
</evidence>
<sequence length="107" mass="10966">MIWVLLVGAIAAEVVATSLLPRTQEFRALRPTAVVLALYAAAFVLLSRVLLELEVGVAYALWAGLGTAAVAVIGMLVLGERRSAGKLTGLALVIAGAVLLNLSGGGR</sequence>
<dbReference type="InterPro" id="IPR037185">
    <property type="entry name" value="EmrE-like"/>
</dbReference>
<evidence type="ECO:0000313" key="10">
    <source>
        <dbReference type="Proteomes" id="UP000429644"/>
    </source>
</evidence>
<evidence type="ECO:0000256" key="5">
    <source>
        <dbReference type="ARBA" id="ARBA00022989"/>
    </source>
</evidence>
<dbReference type="GO" id="GO:0005886">
    <property type="term" value="C:plasma membrane"/>
    <property type="evidence" value="ECO:0007669"/>
    <property type="project" value="UniProtKB-SubCell"/>
</dbReference>
<proteinExistence type="inferred from homology"/>
<reference evidence="9 10" key="1">
    <citation type="submission" date="2019-10" db="EMBL/GenBank/DDBJ databases">
        <title>Georgenia wutianyii sp. nov. and Georgenia yuyongxinii sp. nov. isolated from plateau pika (Ochotona curzoniae) in the Qinghai-Tibet plateau of China.</title>
        <authorList>
            <person name="Tian Z."/>
        </authorList>
    </citation>
    <scope>NUCLEOTIDE SEQUENCE [LARGE SCALE GENOMIC DNA]</scope>
    <source>
        <strain evidence="9 10">JCM 15130</strain>
    </source>
</reference>
<dbReference type="Gene3D" id="1.10.3730.20">
    <property type="match status" value="1"/>
</dbReference>
<feature type="transmembrane region" description="Helical" evidence="8">
    <location>
        <begin position="32"/>
        <end position="51"/>
    </location>
</feature>
<dbReference type="RefSeq" id="WP_152231575.1">
    <property type="nucleotide sequence ID" value="NZ_BAAAOT010000009.1"/>
</dbReference>
<evidence type="ECO:0000256" key="8">
    <source>
        <dbReference type="SAM" id="Phobius"/>
    </source>
</evidence>
<keyword evidence="3" id="KW-1003">Cell membrane</keyword>
<evidence type="ECO:0000256" key="4">
    <source>
        <dbReference type="ARBA" id="ARBA00022692"/>
    </source>
</evidence>
<dbReference type="Proteomes" id="UP000429644">
    <property type="component" value="Unassembled WGS sequence"/>
</dbReference>
<evidence type="ECO:0000256" key="6">
    <source>
        <dbReference type="ARBA" id="ARBA00023136"/>
    </source>
</evidence>
<dbReference type="EMBL" id="WHPD01002037">
    <property type="protein sequence ID" value="MPV88892.1"/>
    <property type="molecule type" value="Genomic_DNA"/>
</dbReference>
<feature type="transmembrane region" description="Helical" evidence="8">
    <location>
        <begin position="58"/>
        <end position="78"/>
    </location>
</feature>
<dbReference type="SUPFAM" id="SSF103481">
    <property type="entry name" value="Multidrug resistance efflux transporter EmrE"/>
    <property type="match status" value="1"/>
</dbReference>